<dbReference type="Pfam" id="PF09587">
    <property type="entry name" value="PGA_cap"/>
    <property type="match status" value="1"/>
</dbReference>
<comment type="similarity">
    <text evidence="1">Belongs to the CapA family.</text>
</comment>
<dbReference type="Gene3D" id="2.60.120.260">
    <property type="entry name" value="Galactose-binding domain-like"/>
    <property type="match status" value="1"/>
</dbReference>
<dbReference type="RefSeq" id="WP_269038676.1">
    <property type="nucleotide sequence ID" value="NZ_CP114040.1"/>
</dbReference>
<evidence type="ECO:0000259" key="3">
    <source>
        <dbReference type="SMART" id="SM00854"/>
    </source>
</evidence>
<accession>A0ABY7HAP0</accession>
<keyword evidence="5" id="KW-1185">Reference proteome</keyword>
<feature type="chain" id="PRO_5046565768" evidence="2">
    <location>
        <begin position="26"/>
        <end position="737"/>
    </location>
</feature>
<dbReference type="InterPro" id="IPR052169">
    <property type="entry name" value="CW_Biosynth-Accessory"/>
</dbReference>
<evidence type="ECO:0000256" key="2">
    <source>
        <dbReference type="SAM" id="SignalP"/>
    </source>
</evidence>
<evidence type="ECO:0000313" key="5">
    <source>
        <dbReference type="Proteomes" id="UP001164459"/>
    </source>
</evidence>
<gene>
    <name evidence="4" type="ORF">O0S08_09265</name>
</gene>
<dbReference type="InterPro" id="IPR029052">
    <property type="entry name" value="Metallo-depent_PP-like"/>
</dbReference>
<feature type="signal peptide" evidence="2">
    <location>
        <begin position="1"/>
        <end position="25"/>
    </location>
</feature>
<organism evidence="4 5">
    <name type="scientific">Nannocystis punicea</name>
    <dbReference type="NCBI Taxonomy" id="2995304"/>
    <lineage>
        <taxon>Bacteria</taxon>
        <taxon>Pseudomonadati</taxon>
        <taxon>Myxococcota</taxon>
        <taxon>Polyangia</taxon>
        <taxon>Nannocystales</taxon>
        <taxon>Nannocystaceae</taxon>
        <taxon>Nannocystis</taxon>
    </lineage>
</organism>
<protein>
    <submittedName>
        <fullName evidence="4">CapA family protein</fullName>
    </submittedName>
</protein>
<dbReference type="SMART" id="SM00854">
    <property type="entry name" value="PGA_cap"/>
    <property type="match status" value="1"/>
</dbReference>
<dbReference type="InterPro" id="IPR019079">
    <property type="entry name" value="Capsule_synth_CapA"/>
</dbReference>
<evidence type="ECO:0000256" key="1">
    <source>
        <dbReference type="ARBA" id="ARBA00005662"/>
    </source>
</evidence>
<feature type="domain" description="Capsule synthesis protein CapA" evidence="3">
    <location>
        <begin position="137"/>
        <end position="403"/>
    </location>
</feature>
<proteinExistence type="inferred from homology"/>
<reference evidence="4" key="1">
    <citation type="submission" date="2022-11" db="EMBL/GenBank/DDBJ databases">
        <title>Minimal conservation of predation-associated metabolite biosynthetic gene clusters underscores biosynthetic potential of Myxococcota including descriptions for ten novel species: Archangium lansinium sp. nov., Myxococcus landrumus sp. nov., Nannocystis bai.</title>
        <authorList>
            <person name="Ahearne A."/>
            <person name="Stevens C."/>
            <person name="Dowd S."/>
        </authorList>
    </citation>
    <scope>NUCLEOTIDE SEQUENCE</scope>
    <source>
        <strain evidence="4">Fl3</strain>
    </source>
</reference>
<dbReference type="Proteomes" id="UP001164459">
    <property type="component" value="Chromosome"/>
</dbReference>
<keyword evidence="2" id="KW-0732">Signal</keyword>
<dbReference type="SUPFAM" id="SSF49464">
    <property type="entry name" value="Carboxypeptidase regulatory domain-like"/>
    <property type="match status" value="1"/>
</dbReference>
<dbReference type="PANTHER" id="PTHR33393">
    <property type="entry name" value="POLYGLUTAMINE SYNTHESIS ACCESSORY PROTEIN RV0574C-RELATED"/>
    <property type="match status" value="1"/>
</dbReference>
<dbReference type="InterPro" id="IPR008969">
    <property type="entry name" value="CarboxyPept-like_regulatory"/>
</dbReference>
<dbReference type="Gene3D" id="3.60.21.10">
    <property type="match status" value="1"/>
</dbReference>
<name>A0ABY7HAP0_9BACT</name>
<dbReference type="EMBL" id="CP114040">
    <property type="protein sequence ID" value="WAS96336.1"/>
    <property type="molecule type" value="Genomic_DNA"/>
</dbReference>
<sequence length="737" mass="79245">MDCSTFVRRLGPLLLAILTALGPSAARGAPEPTLAAAPGDGTVRLRGRVLDRAGRPLVGVTVEAVDFAAAANQPRVVSGPEGRFTVSGLARRSLLLRLSHGSHYTELVPIDLQRPTRQGTVDAGALTMTARRPWRARLMFVGDTMLGRRFVDDDQDGVEGEPGDLIRPESRTADAERVLRFVRDALASADYTVVNLECVVTDRPGTPHPYKPYVLHSHPDALKGLVNAGVDAVSSGNNHVFDFLAPGVADTLEFLAAAGLDGTGAGINESQARQTAIVRAVNDVDVVLLGLSQMRVDGLDHATYRLVAEDPAKSGALYASAHNLGDFLAEAGEAFAVPMLHGGDEYARYPTAAMRALFVEAIEGGAGLVVAHHPHVLQGVAVVDGADAPRFVLMSLGNFLFDQTTHDTVESAIAVVDVDVRDGGHRVERVELIPVRLDGYVPRLLAGEALARVGRSIGHLSTTLPPARDGLRGAVVFPSRHRVLAFADPRHYATTDTREPVQLAVLGRDSGAVTFARRGGADNLARVDTDVPAQIWLGRDLLDHGDFEDGDVDGQTGDAFGWELSASAFVQGRTVRHGARAAALRRSAALDDTTSLVTRRRVPIDGDRPITVRGYLRGEAAGAVVVRARFFVDAELLGEQVVFTQKAGNYDWARFSATVTPPAGARGMHLSFRQDRPARGTGVAFIDDVRAIQWERTVRSGEAIPTPNKWDFVRFRDVAPDITRMDAVFTHRRYAAR</sequence>
<dbReference type="SUPFAM" id="SSF56300">
    <property type="entry name" value="Metallo-dependent phosphatases"/>
    <property type="match status" value="1"/>
</dbReference>
<dbReference type="CDD" id="cd07381">
    <property type="entry name" value="MPP_CapA"/>
    <property type="match status" value="1"/>
</dbReference>
<evidence type="ECO:0000313" key="4">
    <source>
        <dbReference type="EMBL" id="WAS96336.1"/>
    </source>
</evidence>
<dbReference type="PANTHER" id="PTHR33393:SF13">
    <property type="entry name" value="PGA BIOSYNTHESIS PROTEIN CAPA"/>
    <property type="match status" value="1"/>
</dbReference>